<dbReference type="EMBL" id="QHLQ01000026">
    <property type="protein sequence ID" value="NIZ63036.1"/>
    <property type="molecule type" value="Genomic_DNA"/>
</dbReference>
<accession>A0ABX0WC41</accession>
<evidence type="ECO:0000256" key="1">
    <source>
        <dbReference type="SAM" id="Phobius"/>
    </source>
</evidence>
<comment type="caution">
    <text evidence="3">The sequence shown here is derived from an EMBL/GenBank/DDBJ whole genome shotgun (WGS) entry which is preliminary data.</text>
</comment>
<evidence type="ECO:0000313" key="3">
    <source>
        <dbReference type="EMBL" id="NIZ63036.1"/>
    </source>
</evidence>
<evidence type="ECO:0000256" key="2">
    <source>
        <dbReference type="SAM" id="SignalP"/>
    </source>
</evidence>
<keyword evidence="1" id="KW-1133">Transmembrane helix</keyword>
<dbReference type="InterPro" id="IPR025738">
    <property type="entry name" value="BatD"/>
</dbReference>
<reference evidence="3 4" key="1">
    <citation type="submission" date="2018-05" db="EMBL/GenBank/DDBJ databases">
        <authorList>
            <person name="Zhang Y.-J."/>
        </authorList>
    </citation>
    <scope>NUCLEOTIDE SEQUENCE [LARGE SCALE GENOMIC DNA]</scope>
    <source>
        <strain evidence="3 4">CY04</strain>
    </source>
</reference>
<feature type="chain" id="PRO_5046049997" description="Oxygen tolerance" evidence="2">
    <location>
        <begin position="22"/>
        <end position="434"/>
    </location>
</feature>
<keyword evidence="1" id="KW-0812">Transmembrane</keyword>
<feature type="signal peptide" evidence="2">
    <location>
        <begin position="1"/>
        <end position="21"/>
    </location>
</feature>
<feature type="transmembrane region" description="Helical" evidence="1">
    <location>
        <begin position="291"/>
        <end position="308"/>
    </location>
</feature>
<sequence>MTSLRALFTMACLLFGMQVAAQDQPQVQVTLSDAPYIVGQPITLRVKILVPTWMPKPPIYPNFEQPGLLVRLPEKSTHPISETVSGQTWSGTTRTYRIYPLEPASYRIPEQTISLTYADDKAQPVQVDLTVEPIEFQAVLPDGAGDMTAPVIIATGFSLEQELAETGHLAVGETVTRRVTAQIDGTTAILIPALISDLIETFDDPDTDNVPPLRAYPKDPTVEETEVAGILSGSRSEEITYLAQSGGEVTLPPIEMDWFNLTTGTIETARLTGVTFQIDEPPAPQMERRQVVILVLTSLVFLFVLIWLGSKVLPRLKKGVKTLVKRWHGSENYARLAVHRAIRSQSLDLLMGQLTLWCRHYPRLSATELLEFEKSMADIGRNSYGPKTDGTVSRGANSDHDWEEVAKQFKVLCRKAREHVRRAKAASALPELNQ</sequence>
<keyword evidence="2" id="KW-0732">Signal</keyword>
<dbReference type="Proteomes" id="UP001429564">
    <property type="component" value="Unassembled WGS sequence"/>
</dbReference>
<dbReference type="PANTHER" id="PTHR40940:SF1">
    <property type="entry name" value="PROTEIN BATD"/>
    <property type="match status" value="1"/>
</dbReference>
<keyword evidence="4" id="KW-1185">Reference proteome</keyword>
<protein>
    <recommendedName>
        <fullName evidence="5">Oxygen tolerance</fullName>
    </recommendedName>
</protein>
<dbReference type="PANTHER" id="PTHR40940">
    <property type="entry name" value="PROTEIN BATD-RELATED"/>
    <property type="match status" value="1"/>
</dbReference>
<proteinExistence type="predicted"/>
<evidence type="ECO:0000313" key="4">
    <source>
        <dbReference type="Proteomes" id="UP001429564"/>
    </source>
</evidence>
<dbReference type="RefSeq" id="WP_167685645.1">
    <property type="nucleotide sequence ID" value="NZ_QHLQ01000026.1"/>
</dbReference>
<gene>
    <name evidence="3" type="ORF">DL239_18890</name>
</gene>
<name>A0ABX0WC41_9RHOB</name>
<organism evidence="3 4">
    <name type="scientific">Parasedimentitalea denitrificans</name>
    <dbReference type="NCBI Taxonomy" id="2211118"/>
    <lineage>
        <taxon>Bacteria</taxon>
        <taxon>Pseudomonadati</taxon>
        <taxon>Pseudomonadota</taxon>
        <taxon>Alphaproteobacteria</taxon>
        <taxon>Rhodobacterales</taxon>
        <taxon>Paracoccaceae</taxon>
        <taxon>Parasedimentitalea</taxon>
    </lineage>
</organism>
<evidence type="ECO:0008006" key="5">
    <source>
        <dbReference type="Google" id="ProtNLM"/>
    </source>
</evidence>
<keyword evidence="1" id="KW-0472">Membrane</keyword>